<dbReference type="InterPro" id="IPR003583">
    <property type="entry name" value="Hlx-hairpin-Hlx_DNA-bd_motif"/>
</dbReference>
<dbReference type="Gene3D" id="6.20.10.30">
    <property type="match status" value="1"/>
</dbReference>
<dbReference type="SUPFAM" id="SSF50249">
    <property type="entry name" value="Nucleic acid-binding proteins"/>
    <property type="match status" value="1"/>
</dbReference>
<dbReference type="InterPro" id="IPR033136">
    <property type="entry name" value="DNA_ligase_CS"/>
</dbReference>
<dbReference type="EC" id="6.5.1.2" evidence="2 14"/>
<comment type="function">
    <text evidence="1 14">DNA ligase that catalyzes the formation of phosphodiester linkages between 5'-phosphoryl and 3'-hydroxyl groups in double-stranded DNA using NAD as a coenzyme and as the energy source for the reaction. It is essential for DNA replication and repair of damaged DNA.</text>
</comment>
<evidence type="ECO:0000256" key="1">
    <source>
        <dbReference type="ARBA" id="ARBA00004067"/>
    </source>
</evidence>
<keyword evidence="7 14" id="KW-0227">DNA damage</keyword>
<dbReference type="GO" id="GO:0006260">
    <property type="term" value="P:DNA replication"/>
    <property type="evidence" value="ECO:0007669"/>
    <property type="project" value="UniProtKB-KW"/>
</dbReference>
<evidence type="ECO:0000256" key="4">
    <source>
        <dbReference type="ARBA" id="ARBA00022598"/>
    </source>
</evidence>
<keyword evidence="4 14" id="KW-0436">Ligase</keyword>
<dbReference type="Pfam" id="PF03119">
    <property type="entry name" value="DNA_ligase_ZBD"/>
    <property type="match status" value="1"/>
</dbReference>
<dbReference type="InterPro" id="IPR041663">
    <property type="entry name" value="DisA/LigA_HHH"/>
</dbReference>
<organism evidence="17 18">
    <name type="scientific">Candidatus Spechtbacteria bacterium RIFCSPLOWO2_12_FULL_38_22</name>
    <dbReference type="NCBI Taxonomy" id="1802165"/>
    <lineage>
        <taxon>Bacteria</taxon>
        <taxon>Candidatus Spechtiibacteriota</taxon>
    </lineage>
</organism>
<comment type="caution">
    <text evidence="17">The sequence shown here is derived from an EMBL/GenBank/DDBJ whole genome shotgun (WGS) entry which is preliminary data.</text>
</comment>
<dbReference type="InterPro" id="IPR001357">
    <property type="entry name" value="BRCT_dom"/>
</dbReference>
<feature type="coiled-coil region" evidence="15">
    <location>
        <begin position="3"/>
        <end position="50"/>
    </location>
</feature>
<evidence type="ECO:0000313" key="18">
    <source>
        <dbReference type="Proteomes" id="UP000176770"/>
    </source>
</evidence>
<proteinExistence type="inferred from homology"/>
<dbReference type="SUPFAM" id="SSF56091">
    <property type="entry name" value="DNA ligase/mRNA capping enzyme, catalytic domain"/>
    <property type="match status" value="1"/>
</dbReference>
<dbReference type="FunFam" id="2.40.50.140:FF:000012">
    <property type="entry name" value="DNA ligase"/>
    <property type="match status" value="1"/>
</dbReference>
<dbReference type="InterPro" id="IPR013839">
    <property type="entry name" value="DNAligase_adenylation"/>
</dbReference>
<dbReference type="GO" id="GO:0006281">
    <property type="term" value="P:DNA repair"/>
    <property type="evidence" value="ECO:0007669"/>
    <property type="project" value="UniProtKB-KW"/>
</dbReference>
<comment type="caution">
    <text evidence="14">Lacks conserved residue(s) required for the propagation of feature annotation.</text>
</comment>
<dbReference type="GO" id="GO:0003677">
    <property type="term" value="F:DNA binding"/>
    <property type="evidence" value="ECO:0007669"/>
    <property type="project" value="InterPro"/>
</dbReference>
<dbReference type="GO" id="GO:0046872">
    <property type="term" value="F:metal ion binding"/>
    <property type="evidence" value="ECO:0007669"/>
    <property type="project" value="UniProtKB-KW"/>
</dbReference>
<evidence type="ECO:0000313" key="17">
    <source>
        <dbReference type="EMBL" id="OGZ61506.1"/>
    </source>
</evidence>
<dbReference type="PANTHER" id="PTHR23389:SF9">
    <property type="entry name" value="DNA LIGASE"/>
    <property type="match status" value="1"/>
</dbReference>
<evidence type="ECO:0000256" key="9">
    <source>
        <dbReference type="ARBA" id="ARBA00022842"/>
    </source>
</evidence>
<comment type="catalytic activity">
    <reaction evidence="12 14">
        <text>NAD(+) + (deoxyribonucleotide)n-3'-hydroxyl + 5'-phospho-(deoxyribonucleotide)m = (deoxyribonucleotide)n+m + AMP + beta-nicotinamide D-nucleotide.</text>
        <dbReference type="EC" id="6.5.1.2"/>
    </reaction>
</comment>
<keyword evidence="8 14" id="KW-0862">Zinc</keyword>
<evidence type="ECO:0000256" key="3">
    <source>
        <dbReference type="ARBA" id="ARBA00013308"/>
    </source>
</evidence>
<feature type="binding site" evidence="14">
    <location>
        <position position="324"/>
    </location>
    <ligand>
        <name>NAD(+)</name>
        <dbReference type="ChEBI" id="CHEBI:57540"/>
    </ligand>
</feature>
<protein>
    <recommendedName>
        <fullName evidence="3 14">DNA ligase</fullName>
        <ecNumber evidence="2 14">6.5.1.2</ecNumber>
    </recommendedName>
    <alternativeName>
        <fullName evidence="14">Polydeoxyribonucleotide synthase [NAD(+)]</fullName>
    </alternativeName>
</protein>
<dbReference type="CDD" id="cd00114">
    <property type="entry name" value="LIGANc"/>
    <property type="match status" value="1"/>
</dbReference>
<dbReference type="EMBL" id="MHOK01000022">
    <property type="protein sequence ID" value="OGZ61506.1"/>
    <property type="molecule type" value="Genomic_DNA"/>
</dbReference>
<dbReference type="SMART" id="SM00278">
    <property type="entry name" value="HhH1"/>
    <property type="match status" value="4"/>
</dbReference>
<dbReference type="PIRSF" id="PIRSF001604">
    <property type="entry name" value="LigA"/>
    <property type="match status" value="1"/>
</dbReference>
<evidence type="ECO:0000256" key="14">
    <source>
        <dbReference type="HAMAP-Rule" id="MF_01588"/>
    </source>
</evidence>
<dbReference type="InterPro" id="IPR004150">
    <property type="entry name" value="NAD_DNA_ligase_OB"/>
</dbReference>
<keyword evidence="9 14" id="KW-0460">Magnesium</keyword>
<dbReference type="Pfam" id="PF03120">
    <property type="entry name" value="OB_DNA_ligase"/>
    <property type="match status" value="1"/>
</dbReference>
<evidence type="ECO:0000256" key="13">
    <source>
        <dbReference type="ARBA" id="ARBA00060881"/>
    </source>
</evidence>
<feature type="domain" description="BRCT" evidence="16">
    <location>
        <begin position="602"/>
        <end position="674"/>
    </location>
</feature>
<evidence type="ECO:0000256" key="15">
    <source>
        <dbReference type="SAM" id="Coils"/>
    </source>
</evidence>
<dbReference type="Gene3D" id="3.30.470.30">
    <property type="entry name" value="DNA ligase/mRNA capping enzyme"/>
    <property type="match status" value="1"/>
</dbReference>
<dbReference type="HAMAP" id="MF_01588">
    <property type="entry name" value="DNA_ligase_A"/>
    <property type="match status" value="1"/>
</dbReference>
<keyword evidence="6 14" id="KW-0479">Metal-binding</keyword>
<evidence type="ECO:0000256" key="2">
    <source>
        <dbReference type="ARBA" id="ARBA00012722"/>
    </source>
</evidence>
<reference evidence="17 18" key="1">
    <citation type="journal article" date="2016" name="Nat. Commun.">
        <title>Thousands of microbial genomes shed light on interconnected biogeochemical processes in an aquifer system.</title>
        <authorList>
            <person name="Anantharaman K."/>
            <person name="Brown C.T."/>
            <person name="Hug L.A."/>
            <person name="Sharon I."/>
            <person name="Castelle C.J."/>
            <person name="Probst A.J."/>
            <person name="Thomas B.C."/>
            <person name="Singh A."/>
            <person name="Wilkins M.J."/>
            <person name="Karaoz U."/>
            <person name="Brodie E.L."/>
            <person name="Williams K.H."/>
            <person name="Hubbard S.S."/>
            <person name="Banfield J.F."/>
        </authorList>
    </citation>
    <scope>NUCLEOTIDE SEQUENCE [LARGE SCALE GENOMIC DNA]</scope>
</reference>
<dbReference type="Pfam" id="PF12826">
    <property type="entry name" value="HHH_2"/>
    <property type="match status" value="1"/>
</dbReference>
<dbReference type="NCBIfam" id="NF005932">
    <property type="entry name" value="PRK07956.1"/>
    <property type="match status" value="1"/>
</dbReference>
<feature type="binding site" evidence="14">
    <location>
        <position position="421"/>
    </location>
    <ligand>
        <name>Zn(2+)</name>
        <dbReference type="ChEBI" id="CHEBI:29105"/>
    </ligand>
</feature>
<dbReference type="SMART" id="SM00532">
    <property type="entry name" value="LIGANc"/>
    <property type="match status" value="1"/>
</dbReference>
<feature type="binding site" evidence="14">
    <location>
        <position position="185"/>
    </location>
    <ligand>
        <name>NAD(+)</name>
        <dbReference type="ChEBI" id="CHEBI:57540"/>
    </ligand>
</feature>
<accession>A0A1G2HG84</accession>
<evidence type="ECO:0000256" key="11">
    <source>
        <dbReference type="ARBA" id="ARBA00023204"/>
    </source>
</evidence>
<evidence type="ECO:0000256" key="12">
    <source>
        <dbReference type="ARBA" id="ARBA00034005"/>
    </source>
</evidence>
<feature type="binding site" evidence="14">
    <location>
        <position position="441"/>
    </location>
    <ligand>
        <name>Zn(2+)</name>
        <dbReference type="ChEBI" id="CHEBI:29105"/>
    </ligand>
</feature>
<comment type="cofactor">
    <cofactor evidence="14">
        <name>Mg(2+)</name>
        <dbReference type="ChEBI" id="CHEBI:18420"/>
    </cofactor>
    <cofactor evidence="14">
        <name>Mn(2+)</name>
        <dbReference type="ChEBI" id="CHEBI:29035"/>
    </cofactor>
</comment>
<dbReference type="NCBIfam" id="TIGR00575">
    <property type="entry name" value="dnlj"/>
    <property type="match status" value="1"/>
</dbReference>
<dbReference type="Proteomes" id="UP000176770">
    <property type="component" value="Unassembled WGS sequence"/>
</dbReference>
<feature type="binding site" evidence="14">
    <location>
        <position position="418"/>
    </location>
    <ligand>
        <name>Zn(2+)</name>
        <dbReference type="ChEBI" id="CHEBI:29105"/>
    </ligand>
</feature>
<dbReference type="Gene3D" id="1.10.150.20">
    <property type="entry name" value="5' to 3' exonuclease, C-terminal subdomain"/>
    <property type="match status" value="2"/>
</dbReference>
<dbReference type="Gene3D" id="3.40.50.10190">
    <property type="entry name" value="BRCT domain"/>
    <property type="match status" value="1"/>
</dbReference>
<dbReference type="InterPro" id="IPR013840">
    <property type="entry name" value="DNAligase_N"/>
</dbReference>
<sequence>MQNQKVKQRVEKLKETINLHRYNYHVLNRATISEEALDSLKHELKVLEDTYPDLVTSDSPTQRVAGEPLEQFEKIEHLVPMLSIEDIFTEEELNSWGGYLLKFSDNSNFTYFCEAKVDGLALALKYKAGILVEAVTRGNGRVGESVLANARTIESIPLKLFFFKNISSKLLADKILNGDIEIRGEVYIEKKDFDILNKRRKKQGEEPYANPRNLAAGSMRQLNSQLTSSRPLSFLAYDIIFDSQEIREHAQEHKVLDALGFKTDNTAKKCSDISCASSYWSKMREKRDSIPYQIDGVVVSVNENKIFEDLGVAGKSPRGIRALKFSPKQTTTIVEAIKIQVGRTGAVTPLAVMNPVKVGGVIVRHATLHNFDEIKRLDVRIGDTVIVERAGDVIPKVVGVIKNLRPSSALKIKAPHLCPECRTVLSKKLGEVILRCTNKNCLSRRLENIYYFASRQVFDIEGLGPRIIDALMENRLISDPADLFTLKQEDFLQLDGFQEKSSQNLIEAIKKSKRIFLARFINALGILHVGEETAIDLANYFGSLEAFTKAKLLELKEVEGVGEVVSEELYNWLQNKDNKQFIEKLLKLGVEVVSPRRLGIKLKGKKFVLTGTLQKLTRDESEEKIRALGGSVSSSVSSNTDYVVAGENPGSKYEKARKLDVKIVSEKEFLNMIE</sequence>
<comment type="similarity">
    <text evidence="13 14">Belongs to the NAD-dependent DNA ligase family. LigA subfamily.</text>
</comment>
<feature type="binding site" evidence="14">
    <location>
        <position position="137"/>
    </location>
    <ligand>
        <name>NAD(+)</name>
        <dbReference type="ChEBI" id="CHEBI:57540"/>
    </ligand>
</feature>
<feature type="binding site" evidence="14">
    <location>
        <position position="114"/>
    </location>
    <ligand>
        <name>NAD(+)</name>
        <dbReference type="ChEBI" id="CHEBI:57540"/>
    </ligand>
</feature>
<keyword evidence="5 14" id="KW-0235">DNA replication</keyword>
<dbReference type="InterPro" id="IPR036420">
    <property type="entry name" value="BRCT_dom_sf"/>
</dbReference>
<dbReference type="SUPFAM" id="SSF47781">
    <property type="entry name" value="RuvA domain 2-like"/>
    <property type="match status" value="1"/>
</dbReference>
<dbReference type="SMART" id="SM00292">
    <property type="entry name" value="BRCT"/>
    <property type="match status" value="1"/>
</dbReference>
<feature type="binding site" evidence="14">
    <location>
        <position position="436"/>
    </location>
    <ligand>
        <name>Zn(2+)</name>
        <dbReference type="ChEBI" id="CHEBI:29105"/>
    </ligand>
</feature>
<evidence type="ECO:0000256" key="7">
    <source>
        <dbReference type="ARBA" id="ARBA00022763"/>
    </source>
</evidence>
<dbReference type="PANTHER" id="PTHR23389">
    <property type="entry name" value="CHROMOSOME TRANSMISSION FIDELITY FACTOR 18"/>
    <property type="match status" value="1"/>
</dbReference>
<keyword evidence="11 14" id="KW-0234">DNA repair</keyword>
<dbReference type="Pfam" id="PF14520">
    <property type="entry name" value="HHH_5"/>
    <property type="match status" value="1"/>
</dbReference>
<dbReference type="PROSITE" id="PS01056">
    <property type="entry name" value="DNA_LIGASE_N2"/>
    <property type="match status" value="1"/>
</dbReference>
<dbReference type="Gene3D" id="1.10.287.610">
    <property type="entry name" value="Helix hairpin bin"/>
    <property type="match status" value="1"/>
</dbReference>
<dbReference type="Gene3D" id="2.40.50.140">
    <property type="entry name" value="Nucleic acid-binding proteins"/>
    <property type="match status" value="1"/>
</dbReference>
<dbReference type="FunFam" id="1.10.150.20:FF:000007">
    <property type="entry name" value="DNA ligase"/>
    <property type="match status" value="1"/>
</dbReference>
<name>A0A1G2HG84_9BACT</name>
<dbReference type="STRING" id="1802165.A3F94_01505"/>
<evidence type="ECO:0000256" key="10">
    <source>
        <dbReference type="ARBA" id="ARBA00023027"/>
    </source>
</evidence>
<keyword evidence="10 14" id="KW-0520">NAD</keyword>
<dbReference type="FunFam" id="1.10.150.20:FF:000006">
    <property type="entry name" value="DNA ligase"/>
    <property type="match status" value="1"/>
</dbReference>
<keyword evidence="15" id="KW-0175">Coiled coil</keyword>
<dbReference type="CDD" id="cd17748">
    <property type="entry name" value="BRCT_DNA_ligase_like"/>
    <property type="match status" value="1"/>
</dbReference>
<dbReference type="AlphaFoldDB" id="A0A1G2HG84"/>
<dbReference type="InterPro" id="IPR001679">
    <property type="entry name" value="DNA_ligase"/>
</dbReference>
<feature type="binding site" evidence="14">
    <location>
        <begin position="83"/>
        <end position="84"/>
    </location>
    <ligand>
        <name>NAD(+)</name>
        <dbReference type="ChEBI" id="CHEBI:57540"/>
    </ligand>
</feature>
<evidence type="ECO:0000256" key="8">
    <source>
        <dbReference type="ARBA" id="ARBA00022833"/>
    </source>
</evidence>
<dbReference type="Pfam" id="PF00533">
    <property type="entry name" value="BRCT"/>
    <property type="match status" value="1"/>
</dbReference>
<evidence type="ECO:0000256" key="6">
    <source>
        <dbReference type="ARBA" id="ARBA00022723"/>
    </source>
</evidence>
<feature type="active site" description="N6-AMP-lysine intermediate" evidence="14">
    <location>
        <position position="116"/>
    </location>
</feature>
<dbReference type="InterPro" id="IPR012340">
    <property type="entry name" value="NA-bd_OB-fold"/>
</dbReference>
<dbReference type="Pfam" id="PF01653">
    <property type="entry name" value="DNA_ligase_aden"/>
    <property type="match status" value="1"/>
</dbReference>
<keyword evidence="14" id="KW-0464">Manganese</keyword>
<dbReference type="InterPro" id="IPR004149">
    <property type="entry name" value="Znf_DNAligase_C4"/>
</dbReference>
<dbReference type="PROSITE" id="PS50172">
    <property type="entry name" value="BRCT"/>
    <property type="match status" value="1"/>
</dbReference>
<evidence type="ECO:0000256" key="5">
    <source>
        <dbReference type="ARBA" id="ARBA00022705"/>
    </source>
</evidence>
<dbReference type="InterPro" id="IPR010994">
    <property type="entry name" value="RuvA_2-like"/>
</dbReference>
<dbReference type="SUPFAM" id="SSF52113">
    <property type="entry name" value="BRCT domain"/>
    <property type="match status" value="1"/>
</dbReference>
<evidence type="ECO:0000259" key="16">
    <source>
        <dbReference type="PROSITE" id="PS50172"/>
    </source>
</evidence>
<gene>
    <name evidence="14" type="primary">ligA</name>
    <name evidence="17" type="ORF">A3F94_01505</name>
</gene>
<dbReference type="GO" id="GO:0003911">
    <property type="term" value="F:DNA ligase (NAD+) activity"/>
    <property type="evidence" value="ECO:0007669"/>
    <property type="project" value="UniProtKB-UniRule"/>
</dbReference>